<dbReference type="AlphaFoldDB" id="A0A371RF86"/>
<keyword evidence="2" id="KW-0489">Methyltransferase</keyword>
<dbReference type="Pfam" id="PF08241">
    <property type="entry name" value="Methyltransf_11"/>
    <property type="match status" value="1"/>
</dbReference>
<accession>A0A371RF86</accession>
<dbReference type="GO" id="GO:0032259">
    <property type="term" value="P:methylation"/>
    <property type="evidence" value="ECO:0007669"/>
    <property type="project" value="UniProtKB-KW"/>
</dbReference>
<organism evidence="2 3">
    <name type="scientific">Parvularcula marina</name>
    <dbReference type="NCBI Taxonomy" id="2292771"/>
    <lineage>
        <taxon>Bacteria</taxon>
        <taxon>Pseudomonadati</taxon>
        <taxon>Pseudomonadota</taxon>
        <taxon>Alphaproteobacteria</taxon>
        <taxon>Parvularculales</taxon>
        <taxon>Parvularculaceae</taxon>
        <taxon>Parvularcula</taxon>
    </lineage>
</organism>
<dbReference type="Proteomes" id="UP000264589">
    <property type="component" value="Unassembled WGS sequence"/>
</dbReference>
<dbReference type="InterPro" id="IPR029063">
    <property type="entry name" value="SAM-dependent_MTases_sf"/>
</dbReference>
<reference evidence="2 3" key="1">
    <citation type="submission" date="2018-08" db="EMBL/GenBank/DDBJ databases">
        <title>Parvularcula sp. SM1705, isolated from surface water of the South Sea China.</title>
        <authorList>
            <person name="Sun L."/>
        </authorList>
    </citation>
    <scope>NUCLEOTIDE SEQUENCE [LARGE SCALE GENOMIC DNA]</scope>
    <source>
        <strain evidence="2 3">SM1705</strain>
    </source>
</reference>
<dbReference type="InterPro" id="IPR013216">
    <property type="entry name" value="Methyltransf_11"/>
</dbReference>
<evidence type="ECO:0000313" key="2">
    <source>
        <dbReference type="EMBL" id="RFB04090.1"/>
    </source>
</evidence>
<sequence length="289" mass="31985">MIFTAHRFDQARIALFGMRIASQGLRDEDGHSAIMNNLDYQSIFTFRGRAYNEAMAAFPDARENERSALLELLELSATDHFLDTPAGGGYLSEGLAARFGDGLFVTCVEPAKEFGAVIDPSFEVINAPMIDVPLDDGSVTAIGSLAGLHHFKSRAPVFAEWARLLAPQGQLGVADVAAGTPTAEFLNGFVDRHTPQGHDGVFIEPGEFSRLMEENGIEVYTEELVDVPWIFPRREDVGAFCKKLFFLETASEEQVTNAIDETLGIQYQAEFDHWLMNWQLIYASGRKTI</sequence>
<keyword evidence="3" id="KW-1185">Reference proteome</keyword>
<feature type="domain" description="Methyltransferase type 11" evidence="1">
    <location>
        <begin position="83"/>
        <end position="171"/>
    </location>
</feature>
<proteinExistence type="predicted"/>
<keyword evidence="2" id="KW-0808">Transferase</keyword>
<name>A0A371RF86_9PROT</name>
<evidence type="ECO:0000313" key="3">
    <source>
        <dbReference type="Proteomes" id="UP000264589"/>
    </source>
</evidence>
<evidence type="ECO:0000259" key="1">
    <source>
        <dbReference type="Pfam" id="PF08241"/>
    </source>
</evidence>
<dbReference type="GO" id="GO:0008757">
    <property type="term" value="F:S-adenosylmethionine-dependent methyltransferase activity"/>
    <property type="evidence" value="ECO:0007669"/>
    <property type="project" value="InterPro"/>
</dbReference>
<dbReference type="Gene3D" id="3.40.50.150">
    <property type="entry name" value="Vaccinia Virus protein VP39"/>
    <property type="match status" value="1"/>
</dbReference>
<dbReference type="EMBL" id="QUQO01000001">
    <property type="protein sequence ID" value="RFB04090.1"/>
    <property type="molecule type" value="Genomic_DNA"/>
</dbReference>
<comment type="caution">
    <text evidence="2">The sequence shown here is derived from an EMBL/GenBank/DDBJ whole genome shotgun (WGS) entry which is preliminary data.</text>
</comment>
<protein>
    <submittedName>
        <fullName evidence="2">Class I SAM-dependent methyltransferase</fullName>
    </submittedName>
</protein>
<gene>
    <name evidence="2" type="ORF">DX908_01600</name>
</gene>
<dbReference type="SUPFAM" id="SSF53335">
    <property type="entry name" value="S-adenosyl-L-methionine-dependent methyltransferases"/>
    <property type="match status" value="1"/>
</dbReference>
<dbReference type="InParanoid" id="A0A371RF86"/>